<sequence>MRRNYQLLLADDDEAFREAVRAVCEPYFSIIEAATGGEALDVARRMSLDLALCDMHMPELSGLDVIEAFKRENKLRPGILMTARCSAKLRDQARRLCVDSVLEKPFTRQQLLDTMASVVESAFDDSDFGRQLRPTWH</sequence>
<dbReference type="InterPro" id="IPR011006">
    <property type="entry name" value="CheY-like_superfamily"/>
</dbReference>
<dbReference type="AlphaFoldDB" id="A0A7C2K3H3"/>
<dbReference type="Pfam" id="PF00072">
    <property type="entry name" value="Response_reg"/>
    <property type="match status" value="1"/>
</dbReference>
<dbReference type="SMART" id="SM00448">
    <property type="entry name" value="REC"/>
    <property type="match status" value="1"/>
</dbReference>
<dbReference type="CDD" id="cd00156">
    <property type="entry name" value="REC"/>
    <property type="match status" value="1"/>
</dbReference>
<evidence type="ECO:0000313" key="5">
    <source>
        <dbReference type="EMBL" id="HEN17167.1"/>
    </source>
</evidence>
<gene>
    <name evidence="5" type="ORF">ENQ76_17050</name>
</gene>
<dbReference type="InterPro" id="IPR001789">
    <property type="entry name" value="Sig_transdc_resp-reg_receiver"/>
</dbReference>
<keyword evidence="2" id="KW-0902">Two-component regulatory system</keyword>
<feature type="domain" description="Response regulatory" evidence="4">
    <location>
        <begin position="6"/>
        <end position="119"/>
    </location>
</feature>
<accession>A0A7C2K3H3</accession>
<dbReference type="PROSITE" id="PS50110">
    <property type="entry name" value="RESPONSE_REGULATORY"/>
    <property type="match status" value="1"/>
</dbReference>
<evidence type="ECO:0000256" key="1">
    <source>
        <dbReference type="ARBA" id="ARBA00022553"/>
    </source>
</evidence>
<dbReference type="EMBL" id="DSOK01000466">
    <property type="protein sequence ID" value="HEN17167.1"/>
    <property type="molecule type" value="Genomic_DNA"/>
</dbReference>
<protein>
    <submittedName>
        <fullName evidence="5">Response regulator</fullName>
    </submittedName>
</protein>
<evidence type="ECO:0000259" key="4">
    <source>
        <dbReference type="PROSITE" id="PS50110"/>
    </source>
</evidence>
<dbReference type="InterPro" id="IPR050595">
    <property type="entry name" value="Bact_response_regulator"/>
</dbReference>
<comment type="caution">
    <text evidence="5">The sequence shown here is derived from an EMBL/GenBank/DDBJ whole genome shotgun (WGS) entry which is preliminary data.</text>
</comment>
<dbReference type="Gene3D" id="3.40.50.2300">
    <property type="match status" value="1"/>
</dbReference>
<evidence type="ECO:0000256" key="2">
    <source>
        <dbReference type="ARBA" id="ARBA00023012"/>
    </source>
</evidence>
<dbReference type="GO" id="GO:0000160">
    <property type="term" value="P:phosphorelay signal transduction system"/>
    <property type="evidence" value="ECO:0007669"/>
    <property type="project" value="UniProtKB-KW"/>
</dbReference>
<organism evidence="5">
    <name type="scientific">Schlesneria paludicola</name>
    <dbReference type="NCBI Taxonomy" id="360056"/>
    <lineage>
        <taxon>Bacteria</taxon>
        <taxon>Pseudomonadati</taxon>
        <taxon>Planctomycetota</taxon>
        <taxon>Planctomycetia</taxon>
        <taxon>Planctomycetales</taxon>
        <taxon>Planctomycetaceae</taxon>
        <taxon>Schlesneria</taxon>
    </lineage>
</organism>
<dbReference type="PANTHER" id="PTHR44591">
    <property type="entry name" value="STRESS RESPONSE REGULATOR PROTEIN 1"/>
    <property type="match status" value="1"/>
</dbReference>
<evidence type="ECO:0000256" key="3">
    <source>
        <dbReference type="PROSITE-ProRule" id="PRU00169"/>
    </source>
</evidence>
<proteinExistence type="predicted"/>
<dbReference type="SUPFAM" id="SSF52172">
    <property type="entry name" value="CheY-like"/>
    <property type="match status" value="1"/>
</dbReference>
<keyword evidence="1 3" id="KW-0597">Phosphoprotein</keyword>
<dbReference type="PANTHER" id="PTHR44591:SF14">
    <property type="entry name" value="PROTEIN PILG"/>
    <property type="match status" value="1"/>
</dbReference>
<feature type="modified residue" description="4-aspartylphosphate" evidence="3">
    <location>
        <position position="54"/>
    </location>
</feature>
<name>A0A7C2K3H3_9PLAN</name>
<reference evidence="5" key="1">
    <citation type="journal article" date="2020" name="mSystems">
        <title>Genome- and Community-Level Interaction Insights into Carbon Utilization and Element Cycling Functions of Hydrothermarchaeota in Hydrothermal Sediment.</title>
        <authorList>
            <person name="Zhou Z."/>
            <person name="Liu Y."/>
            <person name="Xu W."/>
            <person name="Pan J."/>
            <person name="Luo Z.H."/>
            <person name="Li M."/>
        </authorList>
    </citation>
    <scope>NUCLEOTIDE SEQUENCE [LARGE SCALE GENOMIC DNA]</scope>
    <source>
        <strain evidence="5">SpSt-339</strain>
    </source>
</reference>